<dbReference type="SUPFAM" id="SSF52980">
    <property type="entry name" value="Restriction endonuclease-like"/>
    <property type="match status" value="1"/>
</dbReference>
<dbReference type="CDD" id="cd06260">
    <property type="entry name" value="DUF820-like"/>
    <property type="match status" value="1"/>
</dbReference>
<dbReference type="Proteomes" id="UP000729701">
    <property type="component" value="Unassembled WGS sequence"/>
</dbReference>
<keyword evidence="2" id="KW-0540">Nuclease</keyword>
<gene>
    <name evidence="2" type="ORF">KME60_08620</name>
</gene>
<dbReference type="InterPro" id="IPR012296">
    <property type="entry name" value="Nuclease_put_TT1808"/>
</dbReference>
<evidence type="ECO:0000313" key="3">
    <source>
        <dbReference type="Proteomes" id="UP000729701"/>
    </source>
</evidence>
<reference evidence="2" key="1">
    <citation type="submission" date="2021-05" db="EMBL/GenBank/DDBJ databases">
        <authorList>
            <person name="Pietrasiak N."/>
            <person name="Ward R."/>
            <person name="Stajich J.E."/>
            <person name="Kurbessoian T."/>
        </authorList>
    </citation>
    <scope>NUCLEOTIDE SEQUENCE</scope>
    <source>
        <strain evidence="2">GSE-NOS-MK-12-04C</strain>
    </source>
</reference>
<dbReference type="Pfam" id="PF05685">
    <property type="entry name" value="Uma2"/>
    <property type="match status" value="1"/>
</dbReference>
<dbReference type="InterPro" id="IPR008538">
    <property type="entry name" value="Uma2"/>
</dbReference>
<comment type="caution">
    <text evidence="2">The sequence shown here is derived from an EMBL/GenBank/DDBJ whole genome shotgun (WGS) entry which is preliminary data.</text>
</comment>
<dbReference type="Gene3D" id="3.90.1570.10">
    <property type="entry name" value="tt1808, chain A"/>
    <property type="match status" value="1"/>
</dbReference>
<protein>
    <submittedName>
        <fullName evidence="2">Uma2 family endonuclease</fullName>
    </submittedName>
</protein>
<feature type="domain" description="Putative restriction endonuclease" evidence="1">
    <location>
        <begin position="10"/>
        <end position="179"/>
    </location>
</feature>
<keyword evidence="2" id="KW-0378">Hydrolase</keyword>
<dbReference type="EMBL" id="JAHHGZ010000007">
    <property type="protein sequence ID" value="MBW4667478.1"/>
    <property type="molecule type" value="Genomic_DNA"/>
</dbReference>
<organism evidence="2 3">
    <name type="scientific">Cyanomargarita calcarea GSE-NOS-MK-12-04C</name>
    <dbReference type="NCBI Taxonomy" id="2839659"/>
    <lineage>
        <taxon>Bacteria</taxon>
        <taxon>Bacillati</taxon>
        <taxon>Cyanobacteriota</taxon>
        <taxon>Cyanophyceae</taxon>
        <taxon>Nostocales</taxon>
        <taxon>Cyanomargaritaceae</taxon>
        <taxon>Cyanomargarita</taxon>
    </lineage>
</organism>
<evidence type="ECO:0000259" key="1">
    <source>
        <dbReference type="Pfam" id="PF05685"/>
    </source>
</evidence>
<sequence length="187" mass="21035">MSQTPLKMTVEEYLTYDDGTDKRYELENGVLIEMPPGTGKHEAIITFLVVRFFLEKERLGLTLEPRSNGVEVMTSKQIRRPDVLVMTTQQAISIENKSAILRTAPPLIVEIVSPESVDRDYNIKTLEYAAFGVNEYWIVDPLDNKVTVCLLPGSVYNQAVFTGNEQIVSLIFPQINLTAQQVLASKL</sequence>
<accession>A0A951QM20</accession>
<dbReference type="PANTHER" id="PTHR34107:SF2">
    <property type="entry name" value="SLL0888 PROTEIN"/>
    <property type="match status" value="1"/>
</dbReference>
<proteinExistence type="predicted"/>
<dbReference type="InterPro" id="IPR011335">
    <property type="entry name" value="Restrct_endonuc-II-like"/>
</dbReference>
<evidence type="ECO:0000313" key="2">
    <source>
        <dbReference type="EMBL" id="MBW4667478.1"/>
    </source>
</evidence>
<keyword evidence="2" id="KW-0255">Endonuclease</keyword>
<dbReference type="AlphaFoldDB" id="A0A951QM20"/>
<reference evidence="2" key="2">
    <citation type="journal article" date="2022" name="Microbiol. Resour. Announc.">
        <title>Metagenome Sequencing to Explore Phylogenomics of Terrestrial Cyanobacteria.</title>
        <authorList>
            <person name="Ward R.D."/>
            <person name="Stajich J.E."/>
            <person name="Johansen J.R."/>
            <person name="Huntemann M."/>
            <person name="Clum A."/>
            <person name="Foster B."/>
            <person name="Foster B."/>
            <person name="Roux S."/>
            <person name="Palaniappan K."/>
            <person name="Varghese N."/>
            <person name="Mukherjee S."/>
            <person name="Reddy T.B.K."/>
            <person name="Daum C."/>
            <person name="Copeland A."/>
            <person name="Chen I.A."/>
            <person name="Ivanova N.N."/>
            <person name="Kyrpides N.C."/>
            <person name="Shapiro N."/>
            <person name="Eloe-Fadrosh E.A."/>
            <person name="Pietrasiak N."/>
        </authorList>
    </citation>
    <scope>NUCLEOTIDE SEQUENCE</scope>
    <source>
        <strain evidence="2">GSE-NOS-MK-12-04C</strain>
    </source>
</reference>
<dbReference type="GO" id="GO:0004519">
    <property type="term" value="F:endonuclease activity"/>
    <property type="evidence" value="ECO:0007669"/>
    <property type="project" value="UniProtKB-KW"/>
</dbReference>
<name>A0A951QM20_9CYAN</name>
<dbReference type="PANTHER" id="PTHR34107">
    <property type="entry name" value="SLL0198 PROTEIN-RELATED"/>
    <property type="match status" value="1"/>
</dbReference>